<organism evidence="1 2">
    <name type="scientific">Cylindrospermum stagnale PCC 7417</name>
    <dbReference type="NCBI Taxonomy" id="56107"/>
    <lineage>
        <taxon>Bacteria</taxon>
        <taxon>Bacillati</taxon>
        <taxon>Cyanobacteriota</taxon>
        <taxon>Cyanophyceae</taxon>
        <taxon>Nostocales</taxon>
        <taxon>Nostocaceae</taxon>
        <taxon>Cylindrospermum</taxon>
    </lineage>
</organism>
<keyword evidence="2" id="KW-1185">Reference proteome</keyword>
<gene>
    <name evidence="1" type="ORF">Cylst_1628</name>
</gene>
<proteinExistence type="predicted"/>
<dbReference type="KEGG" id="csg:Cylst_1628"/>
<dbReference type="HOGENOM" id="CLU_3079018_0_0_3"/>
<accession>K9WVT0</accession>
<evidence type="ECO:0000313" key="2">
    <source>
        <dbReference type="Proteomes" id="UP000010475"/>
    </source>
</evidence>
<dbReference type="AlphaFoldDB" id="K9WVT0"/>
<dbReference type="EMBL" id="CP003642">
    <property type="protein sequence ID" value="AFZ23906.1"/>
    <property type="molecule type" value="Genomic_DNA"/>
</dbReference>
<protein>
    <submittedName>
        <fullName evidence="1">Uncharacterized protein</fullName>
    </submittedName>
</protein>
<name>K9WVT0_9NOST</name>
<evidence type="ECO:0000313" key="1">
    <source>
        <dbReference type="EMBL" id="AFZ23906.1"/>
    </source>
</evidence>
<sequence length="52" mass="6323">MKEWCWYETPMKNFLTSYYRVRTQTGGRHNTCISTIIEYLDGKFSIRITRNI</sequence>
<reference evidence="1 2" key="1">
    <citation type="submission" date="2012-06" db="EMBL/GenBank/DDBJ databases">
        <title>Finished chromosome of genome of Cylindrospermum stagnale PCC 7417.</title>
        <authorList>
            <consortium name="US DOE Joint Genome Institute"/>
            <person name="Gugger M."/>
            <person name="Coursin T."/>
            <person name="Rippka R."/>
            <person name="Tandeau De Marsac N."/>
            <person name="Huntemann M."/>
            <person name="Wei C.-L."/>
            <person name="Han J."/>
            <person name="Detter J.C."/>
            <person name="Han C."/>
            <person name="Tapia R."/>
            <person name="Chen A."/>
            <person name="Kyrpides N."/>
            <person name="Mavromatis K."/>
            <person name="Markowitz V."/>
            <person name="Szeto E."/>
            <person name="Ivanova N."/>
            <person name="Pagani I."/>
            <person name="Pati A."/>
            <person name="Goodwin L."/>
            <person name="Nordberg H.P."/>
            <person name="Cantor M.N."/>
            <person name="Hua S.X."/>
            <person name="Woyke T."/>
            <person name="Kerfeld C.A."/>
        </authorList>
    </citation>
    <scope>NUCLEOTIDE SEQUENCE [LARGE SCALE GENOMIC DNA]</scope>
    <source>
        <strain evidence="1 2">PCC 7417</strain>
    </source>
</reference>
<dbReference type="Proteomes" id="UP000010475">
    <property type="component" value="Chromosome"/>
</dbReference>
<dbReference type="STRING" id="56107.Cylst_1628"/>